<proteinExistence type="inferred from homology"/>
<reference evidence="4" key="4">
    <citation type="submission" date="2024-09" db="EMBL/GenBank/DDBJ databases">
        <authorList>
            <person name="Sun Q."/>
            <person name="Mori K."/>
        </authorList>
    </citation>
    <scope>NUCLEOTIDE SEQUENCE</scope>
    <source>
        <strain evidence="4">KCTC 62575</strain>
    </source>
</reference>
<gene>
    <name evidence="4" type="ORF">ACFODO_14390</name>
    <name evidence="5" type="ORF">C9E89_013615</name>
</gene>
<accession>A0A371YNI9</accession>
<dbReference type="Proteomes" id="UP000240957">
    <property type="component" value="Unassembled WGS sequence"/>
</dbReference>
<keyword evidence="3" id="KW-0732">Signal</keyword>
<dbReference type="PANTHER" id="PTHR34596:SF2">
    <property type="entry name" value="CHITOPORIN"/>
    <property type="match status" value="1"/>
</dbReference>
<dbReference type="EMBL" id="JBHRSF010000067">
    <property type="protein sequence ID" value="MFC2996429.1"/>
    <property type="molecule type" value="Genomic_DNA"/>
</dbReference>
<evidence type="ECO:0000313" key="5">
    <source>
        <dbReference type="EMBL" id="RFC83037.1"/>
    </source>
</evidence>
<dbReference type="OrthoDB" id="6759120at2"/>
<evidence type="ECO:0000313" key="4">
    <source>
        <dbReference type="EMBL" id="MFC2996429.1"/>
    </source>
</evidence>
<dbReference type="EMBL" id="PYIX02000023">
    <property type="protein sequence ID" value="RFC83037.1"/>
    <property type="molecule type" value="Genomic_DNA"/>
</dbReference>
<evidence type="ECO:0000256" key="1">
    <source>
        <dbReference type="ARBA" id="ARBA00009075"/>
    </source>
</evidence>
<dbReference type="InterPro" id="IPR023614">
    <property type="entry name" value="Porin_dom_sf"/>
</dbReference>
<dbReference type="GO" id="GO:0015288">
    <property type="term" value="F:porin activity"/>
    <property type="evidence" value="ECO:0007669"/>
    <property type="project" value="TreeGrafter"/>
</dbReference>
<evidence type="ECO:0000313" key="6">
    <source>
        <dbReference type="Proteomes" id="UP000240957"/>
    </source>
</evidence>
<dbReference type="PANTHER" id="PTHR34596">
    <property type="entry name" value="CHITOPORIN"/>
    <property type="match status" value="1"/>
</dbReference>
<dbReference type="Proteomes" id="UP001595455">
    <property type="component" value="Unassembled WGS sequence"/>
</dbReference>
<evidence type="ECO:0000256" key="3">
    <source>
        <dbReference type="ARBA" id="ARBA00022729"/>
    </source>
</evidence>
<dbReference type="Pfam" id="PF03573">
    <property type="entry name" value="OprD"/>
    <property type="match status" value="1"/>
</dbReference>
<sequence>MKNTIKSVHRKILIILGLIMTETVYAQFIDDAKLSLTAKNYYFDRDYINNVPYPTARDWAQGFIFNAKSGYTTGPVGVGLDILALAGFNLLGNHNNDNASSGLLPVNTKNERADTTGELRWTAKAKMNNLTLHVGTLVPMFPVIFSSPARLFQQNYRGAQLQINDFQNIKIHGLYVDRVNHRDSTNYEKIRLANTNGRFKAAAEASSLHMAGFEYKINDQFKTDFFYANLHDVYHQNFIGLKSKHDIGDVAILGDLRVFMSEDSGKGLAGHIDSQHISGLFGFNQNNHTFSLGYMNSLGDTAMPMLSGAEPAVFMDSISADFINQNEQVVSVRYDYDFKDTFFNGLKFMVRYSQGTNIEIPRIKDQKFEEDSYDFDLNYRVQTGILKGTGIRARYTRYRNDLPNDGIMFRPANETRMNVDYTWNF</sequence>
<keyword evidence="7" id="KW-1185">Reference proteome</keyword>
<evidence type="ECO:0000256" key="2">
    <source>
        <dbReference type="ARBA" id="ARBA00022448"/>
    </source>
</evidence>
<dbReference type="Gene3D" id="2.40.160.10">
    <property type="entry name" value="Porin"/>
    <property type="match status" value="1"/>
</dbReference>
<dbReference type="AlphaFoldDB" id="A0A371YNI9"/>
<reference evidence="5 6" key="2">
    <citation type="submission" date="2018-08" db="EMBL/GenBank/DDBJ databases">
        <title>The draft genome of Acinetobacter sichuanensis strain WCHAc060041.</title>
        <authorList>
            <person name="Qin J."/>
            <person name="Feng Y."/>
            <person name="Zong Z."/>
        </authorList>
    </citation>
    <scope>NUCLEOTIDE SEQUENCE [LARGE SCALE GENOMIC DNA]</scope>
    <source>
        <strain evidence="5 6">WCHAc060041</strain>
    </source>
</reference>
<reference evidence="7" key="3">
    <citation type="journal article" date="2019" name="Int. J. Syst. Evol. Microbiol.">
        <title>The Global Catalogue of Microorganisms (GCM) 10K type strain sequencing project: providing services to taxonomists for standard genome sequencing and annotation.</title>
        <authorList>
            <consortium name="The Broad Institute Genomics Platform"/>
            <consortium name="The Broad Institute Genome Sequencing Center for Infectious Disease"/>
            <person name="Wu L."/>
            <person name="Ma J."/>
        </authorList>
    </citation>
    <scope>NUCLEOTIDE SEQUENCE [LARGE SCALE GENOMIC DNA]</scope>
    <source>
        <strain evidence="7">KCTC 62575</strain>
    </source>
</reference>
<evidence type="ECO:0000313" key="7">
    <source>
        <dbReference type="Proteomes" id="UP001595455"/>
    </source>
</evidence>
<dbReference type="InterPro" id="IPR005318">
    <property type="entry name" value="OM_porin_bac"/>
</dbReference>
<comment type="similarity">
    <text evidence="1">Belongs to the outer membrane porin (Opr) (TC 1.B.25) family.</text>
</comment>
<name>A0A371YNI9_9GAMM</name>
<dbReference type="GO" id="GO:0016020">
    <property type="term" value="C:membrane"/>
    <property type="evidence" value="ECO:0007669"/>
    <property type="project" value="InterPro"/>
</dbReference>
<organism evidence="5 6">
    <name type="scientific">Acinetobacter sichuanensis</name>
    <dbReference type="NCBI Taxonomy" id="2136183"/>
    <lineage>
        <taxon>Bacteria</taxon>
        <taxon>Pseudomonadati</taxon>
        <taxon>Pseudomonadota</taxon>
        <taxon>Gammaproteobacteria</taxon>
        <taxon>Moraxellales</taxon>
        <taxon>Moraxellaceae</taxon>
        <taxon>Acinetobacter</taxon>
    </lineage>
</organism>
<keyword evidence="2" id="KW-0813">Transport</keyword>
<protein>
    <submittedName>
        <fullName evidence="4">OprD family outer membrane porin</fullName>
    </submittedName>
    <submittedName>
        <fullName evidence="5">Outer membrane porin, OprD family</fullName>
    </submittedName>
</protein>
<comment type="caution">
    <text evidence="5">The sequence shown here is derived from an EMBL/GenBank/DDBJ whole genome shotgun (WGS) entry which is preliminary data.</text>
</comment>
<reference evidence="4" key="1">
    <citation type="journal article" date="2014" name="Int. J. Syst. Evol. Microbiol.">
        <title>Complete genome of a new Firmicutes species belonging to the dominant human colonic microbiota ('Ruminococcus bicirculans') reveals two chromosomes and a selective capacity to utilize plant glucans.</title>
        <authorList>
            <consortium name="NISC Comparative Sequencing Program"/>
            <person name="Wegmann U."/>
            <person name="Louis P."/>
            <person name="Goesmann A."/>
            <person name="Henrissat B."/>
            <person name="Duncan S.H."/>
            <person name="Flint H.J."/>
        </authorList>
    </citation>
    <scope>NUCLEOTIDE SEQUENCE</scope>
    <source>
        <strain evidence="4">KCTC 62575</strain>
    </source>
</reference>